<feature type="region of interest" description="Disordered" evidence="1">
    <location>
        <begin position="1"/>
        <end position="35"/>
    </location>
</feature>
<evidence type="ECO:0000313" key="2">
    <source>
        <dbReference type="EMBL" id="CAI4006489.1"/>
    </source>
</evidence>
<dbReference type="EMBL" id="CAMXCT020003835">
    <property type="protein sequence ID" value="CAL1159864.1"/>
    <property type="molecule type" value="Genomic_DNA"/>
</dbReference>
<dbReference type="Proteomes" id="UP001152797">
    <property type="component" value="Unassembled WGS sequence"/>
</dbReference>
<keyword evidence="4" id="KW-1185">Reference proteome</keyword>
<sequence length="123" mass="13722">MATLADSFLQDLEDLEEPDPEADEPAAKKAKKGKKALPVEKDLSIASLVEDEEGDEIPDAIQVFMNNEKSGSSSVSEMLKNDEFQKLMDEVRERKDEQPALELGKQLSEEDTEYPLITRLGPN</sequence>
<protein>
    <submittedName>
        <fullName evidence="3">Nop domain-containing protein</fullName>
    </submittedName>
</protein>
<accession>A0A9P1D956</accession>
<name>A0A9P1D956_9DINO</name>
<dbReference type="EMBL" id="CAMXCT030003835">
    <property type="protein sequence ID" value="CAL4793801.1"/>
    <property type="molecule type" value="Genomic_DNA"/>
</dbReference>
<organism evidence="2">
    <name type="scientific">Cladocopium goreaui</name>
    <dbReference type="NCBI Taxonomy" id="2562237"/>
    <lineage>
        <taxon>Eukaryota</taxon>
        <taxon>Sar</taxon>
        <taxon>Alveolata</taxon>
        <taxon>Dinophyceae</taxon>
        <taxon>Suessiales</taxon>
        <taxon>Symbiodiniaceae</taxon>
        <taxon>Cladocopium</taxon>
    </lineage>
</organism>
<dbReference type="EMBL" id="CAMXCT010003835">
    <property type="protein sequence ID" value="CAI4006489.1"/>
    <property type="molecule type" value="Genomic_DNA"/>
</dbReference>
<evidence type="ECO:0000313" key="4">
    <source>
        <dbReference type="Proteomes" id="UP001152797"/>
    </source>
</evidence>
<feature type="compositionally biased region" description="Acidic residues" evidence="1">
    <location>
        <begin position="11"/>
        <end position="24"/>
    </location>
</feature>
<dbReference type="AlphaFoldDB" id="A0A9P1D956"/>
<reference evidence="3 4" key="2">
    <citation type="submission" date="2024-05" db="EMBL/GenBank/DDBJ databases">
        <authorList>
            <person name="Chen Y."/>
            <person name="Shah S."/>
            <person name="Dougan E. K."/>
            <person name="Thang M."/>
            <person name="Chan C."/>
        </authorList>
    </citation>
    <scope>NUCLEOTIDE SEQUENCE [LARGE SCALE GENOMIC DNA]</scope>
</reference>
<reference evidence="2" key="1">
    <citation type="submission" date="2022-10" db="EMBL/GenBank/DDBJ databases">
        <authorList>
            <person name="Chen Y."/>
            <person name="Dougan E. K."/>
            <person name="Chan C."/>
            <person name="Rhodes N."/>
            <person name="Thang M."/>
        </authorList>
    </citation>
    <scope>NUCLEOTIDE SEQUENCE</scope>
</reference>
<gene>
    <name evidence="2" type="ORF">C1SCF055_LOCUS32128</name>
</gene>
<evidence type="ECO:0000256" key="1">
    <source>
        <dbReference type="SAM" id="MobiDB-lite"/>
    </source>
</evidence>
<feature type="region of interest" description="Disordered" evidence="1">
    <location>
        <begin position="93"/>
        <end position="123"/>
    </location>
</feature>
<comment type="caution">
    <text evidence="2">The sequence shown here is derived from an EMBL/GenBank/DDBJ whole genome shotgun (WGS) entry which is preliminary data.</text>
</comment>
<evidence type="ECO:0000313" key="3">
    <source>
        <dbReference type="EMBL" id="CAL4793801.1"/>
    </source>
</evidence>
<proteinExistence type="predicted"/>